<dbReference type="EMBL" id="PKMF04000632">
    <property type="protein sequence ID" value="KAK7823476.1"/>
    <property type="molecule type" value="Genomic_DNA"/>
</dbReference>
<proteinExistence type="predicted"/>
<evidence type="ECO:0000313" key="1">
    <source>
        <dbReference type="EMBL" id="KAK7823476.1"/>
    </source>
</evidence>
<dbReference type="Proteomes" id="UP000237347">
    <property type="component" value="Unassembled WGS sequence"/>
</dbReference>
<protein>
    <submittedName>
        <fullName evidence="1">Uncharacterized protein</fullName>
    </submittedName>
</protein>
<comment type="caution">
    <text evidence="1">The sequence shown here is derived from an EMBL/GenBank/DDBJ whole genome shotgun (WGS) entry which is preliminary data.</text>
</comment>
<reference evidence="1 2" key="1">
    <citation type="journal article" date="2018" name="Sci. Data">
        <title>The draft genome sequence of cork oak.</title>
        <authorList>
            <person name="Ramos A.M."/>
            <person name="Usie A."/>
            <person name="Barbosa P."/>
            <person name="Barros P.M."/>
            <person name="Capote T."/>
            <person name="Chaves I."/>
            <person name="Simoes F."/>
            <person name="Abreu I."/>
            <person name="Carrasquinho I."/>
            <person name="Faro C."/>
            <person name="Guimaraes J.B."/>
            <person name="Mendonca D."/>
            <person name="Nobrega F."/>
            <person name="Rodrigues L."/>
            <person name="Saibo N.J.M."/>
            <person name="Varela M.C."/>
            <person name="Egas C."/>
            <person name="Matos J."/>
            <person name="Miguel C.M."/>
            <person name="Oliveira M.M."/>
            <person name="Ricardo C.P."/>
            <person name="Goncalves S."/>
        </authorList>
    </citation>
    <scope>NUCLEOTIDE SEQUENCE [LARGE SCALE GENOMIC DNA]</scope>
    <source>
        <strain evidence="2">cv. HL8</strain>
    </source>
</reference>
<dbReference type="AlphaFoldDB" id="A0AAW0JBJ3"/>
<keyword evidence="2" id="KW-1185">Reference proteome</keyword>
<gene>
    <name evidence="1" type="ORF">CFP56_035441</name>
</gene>
<accession>A0AAW0JBJ3</accession>
<evidence type="ECO:0000313" key="2">
    <source>
        <dbReference type="Proteomes" id="UP000237347"/>
    </source>
</evidence>
<organism evidence="1 2">
    <name type="scientific">Quercus suber</name>
    <name type="common">Cork oak</name>
    <dbReference type="NCBI Taxonomy" id="58331"/>
    <lineage>
        <taxon>Eukaryota</taxon>
        <taxon>Viridiplantae</taxon>
        <taxon>Streptophyta</taxon>
        <taxon>Embryophyta</taxon>
        <taxon>Tracheophyta</taxon>
        <taxon>Spermatophyta</taxon>
        <taxon>Magnoliopsida</taxon>
        <taxon>eudicotyledons</taxon>
        <taxon>Gunneridae</taxon>
        <taxon>Pentapetalae</taxon>
        <taxon>rosids</taxon>
        <taxon>fabids</taxon>
        <taxon>Fagales</taxon>
        <taxon>Fagaceae</taxon>
        <taxon>Quercus</taxon>
    </lineage>
</organism>
<name>A0AAW0JBJ3_QUESU</name>
<sequence length="198" mass="21693">MYSKMGRINWTETQVDIRKTRRPLPQSKDEKLTAISIQGTKIQNDPGNRPSEVVKIQVVFIMLASFQREFVLIKNNLCYLLDVGCTAEAEVTSIGSGSLLNVAPVNHIDNLSQQEVDISAAFGDAVAPSSFPQSNLIRRIGSGNRLDVAPVNGLDNLSDQVVDEELENAIDELAPSASPKSNVMRRKLRMVLDLGDGD</sequence>